<feature type="compositionally biased region" description="Polar residues" evidence="1">
    <location>
        <begin position="20"/>
        <end position="31"/>
    </location>
</feature>
<feature type="region of interest" description="Disordered" evidence="1">
    <location>
        <begin position="15"/>
        <end position="99"/>
    </location>
</feature>
<feature type="compositionally biased region" description="Polar residues" evidence="1">
    <location>
        <begin position="263"/>
        <end position="272"/>
    </location>
</feature>
<accession>A0A371D173</accession>
<feature type="transmembrane region" description="Helical" evidence="2">
    <location>
        <begin position="357"/>
        <end position="379"/>
    </location>
</feature>
<evidence type="ECO:0000313" key="3">
    <source>
        <dbReference type="EMBL" id="RDX46265.1"/>
    </source>
</evidence>
<gene>
    <name evidence="3" type="ORF">OH76DRAFT_1485683</name>
</gene>
<dbReference type="AlphaFoldDB" id="A0A371D173"/>
<name>A0A371D173_9APHY</name>
<protein>
    <submittedName>
        <fullName evidence="3">Uncharacterized protein</fullName>
    </submittedName>
</protein>
<evidence type="ECO:0000256" key="1">
    <source>
        <dbReference type="SAM" id="MobiDB-lite"/>
    </source>
</evidence>
<keyword evidence="2" id="KW-0812">Transmembrane</keyword>
<dbReference type="EMBL" id="KZ857429">
    <property type="protein sequence ID" value="RDX46265.1"/>
    <property type="molecule type" value="Genomic_DNA"/>
</dbReference>
<feature type="compositionally biased region" description="Low complexity" evidence="1">
    <location>
        <begin position="79"/>
        <end position="92"/>
    </location>
</feature>
<evidence type="ECO:0000256" key="2">
    <source>
        <dbReference type="SAM" id="Phobius"/>
    </source>
</evidence>
<proteinExistence type="predicted"/>
<organism evidence="3 4">
    <name type="scientific">Lentinus brumalis</name>
    <dbReference type="NCBI Taxonomy" id="2498619"/>
    <lineage>
        <taxon>Eukaryota</taxon>
        <taxon>Fungi</taxon>
        <taxon>Dikarya</taxon>
        <taxon>Basidiomycota</taxon>
        <taxon>Agaricomycotina</taxon>
        <taxon>Agaricomycetes</taxon>
        <taxon>Polyporales</taxon>
        <taxon>Polyporaceae</taxon>
        <taxon>Lentinus</taxon>
    </lineage>
</organism>
<keyword evidence="2" id="KW-0472">Membrane</keyword>
<feature type="transmembrane region" description="Helical" evidence="2">
    <location>
        <begin position="399"/>
        <end position="416"/>
    </location>
</feature>
<keyword evidence="4" id="KW-1185">Reference proteome</keyword>
<dbReference type="Proteomes" id="UP000256964">
    <property type="component" value="Unassembled WGS sequence"/>
</dbReference>
<keyword evidence="2" id="KW-1133">Transmembrane helix</keyword>
<feature type="region of interest" description="Disordered" evidence="1">
    <location>
        <begin position="227"/>
        <end position="272"/>
    </location>
</feature>
<evidence type="ECO:0000313" key="4">
    <source>
        <dbReference type="Proteomes" id="UP000256964"/>
    </source>
</evidence>
<sequence>MCSQSLLQEWAIRVAEESDSNIGRNDSSSQPVRAPTDSMDTVERPNASVSRSCLGLGGDAFPPSYYDDGGIESNSPSISYSPPRGSPTRRSPYMSAQSVVRGGPIAAEAPSAGGSEKSQLYMRARPLLWSINDVARDTVSTSPAAAREARDELPPWRRPSIARCAFPPVTVHADTARLASRRTSIPNLLAKINPAAGRVCDDVPPAYGEVSMSPQMCSIPGAYPPSPVGAEAPQRQLPSYPPSPAGCYQRHRSDSSRSPLPGYSSTIQNPHYQPFSGTTNPHVCCGSAAATGVGLTIQQPYESSILPPSQCPHSGHISTIIPVYFPPSPPSDTMHISIALQSGCSARNHSATTYGSFLLPLAAAILLLVSLSFGMTTFLSCGASTGSHAPSSSSVHASLIWRALSTLLSYVFRSLGDRDGKL</sequence>
<reference evidence="3 4" key="1">
    <citation type="journal article" date="2018" name="Biotechnol. Biofuels">
        <title>Integrative visual omics of the white-rot fungus Polyporus brumalis exposes the biotechnological potential of its oxidative enzymes for delignifying raw plant biomass.</title>
        <authorList>
            <person name="Miyauchi S."/>
            <person name="Rancon A."/>
            <person name="Drula E."/>
            <person name="Hage H."/>
            <person name="Chaduli D."/>
            <person name="Favel A."/>
            <person name="Grisel S."/>
            <person name="Henrissat B."/>
            <person name="Herpoel-Gimbert I."/>
            <person name="Ruiz-Duenas F.J."/>
            <person name="Chevret D."/>
            <person name="Hainaut M."/>
            <person name="Lin J."/>
            <person name="Wang M."/>
            <person name="Pangilinan J."/>
            <person name="Lipzen A."/>
            <person name="Lesage-Meessen L."/>
            <person name="Navarro D."/>
            <person name="Riley R."/>
            <person name="Grigoriev I.V."/>
            <person name="Zhou S."/>
            <person name="Raouche S."/>
            <person name="Rosso M.N."/>
        </authorList>
    </citation>
    <scope>NUCLEOTIDE SEQUENCE [LARGE SCALE GENOMIC DNA]</scope>
    <source>
        <strain evidence="3 4">BRFM 1820</strain>
    </source>
</reference>
<dbReference type="OrthoDB" id="2757396at2759"/>